<sequence>MLQSPFFWISILGVLALTGCAANDVRALRPVQTATILDIFEWDTCLNAPGAQTRAQRAARIAKHQASANTEFGGMPVASGSNEQDGAALGGLVQGAGLGALAGSGPEEIVVGAVAGAVGGILLATQDVEECYRYNNIRLRIDATGEILDTRVTKYRDPDVVSGKRRLDLAFTAGRQGSENFRVGDSVKVVRVVLPTSDKRVATVPISDADCSLYPLCAQSL</sequence>
<keyword evidence="2" id="KW-1185">Reference proteome</keyword>
<name>A0ABN6GKF9_9GAMM</name>
<organism evidence="1 2">
    <name type="scientific">Allochromatium tepidum</name>
    <dbReference type="NCBI Taxonomy" id="553982"/>
    <lineage>
        <taxon>Bacteria</taxon>
        <taxon>Pseudomonadati</taxon>
        <taxon>Pseudomonadota</taxon>
        <taxon>Gammaproteobacteria</taxon>
        <taxon>Chromatiales</taxon>
        <taxon>Chromatiaceae</taxon>
        <taxon>Allochromatium</taxon>
    </lineage>
</organism>
<accession>A0ABN6GKF9</accession>
<dbReference type="EMBL" id="AP024564">
    <property type="protein sequence ID" value="BCU08461.1"/>
    <property type="molecule type" value="Genomic_DNA"/>
</dbReference>
<proteinExistence type="predicted"/>
<keyword evidence="1" id="KW-0614">Plasmid</keyword>
<protein>
    <recommendedName>
        <fullName evidence="3">Glycine zipper 2TM domain-containing protein</fullName>
    </recommendedName>
</protein>
<reference evidence="1 2" key="1">
    <citation type="submission" date="2021-04" db="EMBL/GenBank/DDBJ databases">
        <title>Complete genome sequencing of Allochromatium tepidum strain NZ.</title>
        <authorList>
            <person name="Tsukatani Y."/>
            <person name="Mori H."/>
        </authorList>
    </citation>
    <scope>NUCLEOTIDE SEQUENCE [LARGE SCALE GENOMIC DNA]</scope>
    <source>
        <strain evidence="1 2">NZ</strain>
        <plasmid evidence="1 2">pAt1</plasmid>
    </source>
</reference>
<evidence type="ECO:0000313" key="2">
    <source>
        <dbReference type="Proteomes" id="UP000680679"/>
    </source>
</evidence>
<gene>
    <name evidence="1" type="ORF">Atep_31380</name>
</gene>
<evidence type="ECO:0000313" key="1">
    <source>
        <dbReference type="EMBL" id="BCU08461.1"/>
    </source>
</evidence>
<dbReference type="Proteomes" id="UP000680679">
    <property type="component" value="Plasmid pAt1"/>
</dbReference>
<evidence type="ECO:0008006" key="3">
    <source>
        <dbReference type="Google" id="ProtNLM"/>
    </source>
</evidence>
<geneLocation type="plasmid" evidence="1 2">
    <name>pAt1</name>
</geneLocation>
<dbReference type="RefSeq" id="WP_213382009.1">
    <property type="nucleotide sequence ID" value="NZ_AP024564.1"/>
</dbReference>